<evidence type="ECO:0000313" key="1">
    <source>
        <dbReference type="EMBL" id="SOQ49968.1"/>
    </source>
</evidence>
<organism evidence="1">
    <name type="scientific">Spodoptera frugiperda</name>
    <name type="common">Fall armyworm</name>
    <dbReference type="NCBI Taxonomy" id="7108"/>
    <lineage>
        <taxon>Eukaryota</taxon>
        <taxon>Metazoa</taxon>
        <taxon>Ecdysozoa</taxon>
        <taxon>Arthropoda</taxon>
        <taxon>Hexapoda</taxon>
        <taxon>Insecta</taxon>
        <taxon>Pterygota</taxon>
        <taxon>Neoptera</taxon>
        <taxon>Endopterygota</taxon>
        <taxon>Lepidoptera</taxon>
        <taxon>Glossata</taxon>
        <taxon>Ditrysia</taxon>
        <taxon>Noctuoidea</taxon>
        <taxon>Noctuidae</taxon>
        <taxon>Amphipyrinae</taxon>
        <taxon>Spodoptera</taxon>
    </lineage>
</organism>
<dbReference type="AlphaFoldDB" id="A0A2H1WA74"/>
<proteinExistence type="predicted"/>
<gene>
    <name evidence="1" type="ORF">SFRICE_031593</name>
</gene>
<name>A0A2H1WA74_SPOFR</name>
<sequence length="125" mass="13066">MFEAVRSLPGQLVLNKNQPIPSPACRAGAPVNSLGSPQLRIKHQPYWAPRVVLYEWSGGVGARPVQCTLVAGEPPAHLAALLRALRLPPDTTHAAVHKISSVIASRAAESCGNSSSPPSAHPVAS</sequence>
<protein>
    <submittedName>
        <fullName evidence="1">SFRICE_031593</fullName>
    </submittedName>
</protein>
<dbReference type="EMBL" id="ODYU01007303">
    <property type="protein sequence ID" value="SOQ49968.1"/>
    <property type="molecule type" value="Genomic_DNA"/>
</dbReference>
<reference evidence="1" key="1">
    <citation type="submission" date="2016-07" db="EMBL/GenBank/DDBJ databases">
        <authorList>
            <person name="Bretaudeau A."/>
        </authorList>
    </citation>
    <scope>NUCLEOTIDE SEQUENCE</scope>
    <source>
        <strain evidence="1">Rice</strain>
        <tissue evidence="1">Whole body</tissue>
    </source>
</reference>
<accession>A0A2H1WA74</accession>